<sequence length="1135" mass="123503">MVASSAGQPVARRSGSDEGRSEPAPTMEGSLWQRLCRRYHRQLYLRYLMYLWCAVALAGAAVTFVLVFEMDKHNSYSVLKRTCKDIATHFETSLYQQVDAARIFIGFIWASPGTVNLTSYTNFAVATAFQRTVVKAIIYLKYVPGAQRSEVEQQLGYNFTQLGALAGVGNVILEPRNVSAEYAVLQFFNVRERPAVPVGFDTMSDIRQTIALANARDCGDVGFTQPQRFASGLSGFFGMFPDYGLLDLAIPVNATIDQRRAGIQGWVGAQFTVNQLADDVLKQLRGQGDGDNVKIWIYDVSPQYGTGFNDGLLFGDANHLHFEHTEAFSAGVRDYEVRCNRGISNRDLVLHPLGWSALVVVLGFLAGFILLLTVKRAEEAEKNLHRMERLNGEMGQAKAAAEAADVAKTYFLQNMSHELRTPMNGMIGMTNLLLGTELDAQQLDYVKTARASGNALCSLVNDFLDLSKIEAGRMEIDSLLFDVRTELDDVLGLFEERTRQKNLELAGLVQECVPELVLGDPGRIRQVLINLVGNAVKFTKSGSVFVYVRVETLDDEPGPASESHAITIEPAPADRPSTAAEFRDERQLCPSSSGAKCEVHDISEARSDVSGRAGANKRSRQETAEVSGRGENGSEGGRASRKKRCPCLRRGDDWEGPLEEEADEGTKAGGQSPGGYVREVDPPISLRPGAQSNLEAYRRAGDDDQIRSPVYQQSRRIRLVVSVEDTGIGIPLAVQRRLFEPFFQADSSITREFGGTGIGLSLSRALVRLMNGSIAFSSTPDVGSTFQFDVELRVCETGAQRSMPLRLQSAQSAQLAGVRILVVGNHAARREIVAAHLRRLDMQPVVSDSSTAADTLAACVDSPDRFRLAIVDVEAVGGHDTARQIGQQLSTDLRLAGRLGLVMATCQTSAQLEAKAKWAGFGQVLVKPLRMGTVEVCMLQALGVAMSRQRSATPDSAGGALRMWLRGKRIMVVDDMLINRKVASSMLQRFGAEVTAVGGGEDAVEAVRKAGGTPFHMILMDLQMPGMDGFEAAMAMRKLEAEARGLTNGHVSTADVRQADGLTSDVVSAKPGAGSEDGAQGVPIVALTADVMEGVREKCLAAQMTDYLSKPLDQKQLRQVLTRFFPLKQAEISKP</sequence>
<dbReference type="GO" id="GO:0016020">
    <property type="term" value="C:membrane"/>
    <property type="evidence" value="ECO:0007669"/>
    <property type="project" value="UniProtKB-SubCell"/>
</dbReference>
<evidence type="ECO:0000256" key="11">
    <source>
        <dbReference type="ARBA" id="ARBA00023012"/>
    </source>
</evidence>
<evidence type="ECO:0000256" key="10">
    <source>
        <dbReference type="ARBA" id="ARBA00022989"/>
    </source>
</evidence>
<dbReference type="SUPFAM" id="SSF55874">
    <property type="entry name" value="ATPase domain of HSP90 chaperone/DNA topoisomerase II/histidine kinase"/>
    <property type="match status" value="2"/>
</dbReference>
<protein>
    <recommendedName>
        <fullName evidence="3">histidine kinase</fullName>
        <ecNumber evidence="3">2.7.13.3</ecNumber>
    </recommendedName>
</protein>
<dbReference type="PRINTS" id="PR00344">
    <property type="entry name" value="BCTRLSENSOR"/>
</dbReference>
<feature type="region of interest" description="Disordered" evidence="14">
    <location>
        <begin position="1"/>
        <end position="26"/>
    </location>
</feature>
<dbReference type="FunFam" id="1.10.287.130:FF:000002">
    <property type="entry name" value="Two-component osmosensing histidine kinase"/>
    <property type="match status" value="1"/>
</dbReference>
<dbReference type="SMART" id="SM00448">
    <property type="entry name" value="REC"/>
    <property type="match status" value="2"/>
</dbReference>
<dbReference type="Pfam" id="PF02518">
    <property type="entry name" value="HATPase_c"/>
    <property type="match status" value="1"/>
</dbReference>
<feature type="region of interest" description="Disordered" evidence="14">
    <location>
        <begin position="555"/>
        <end position="689"/>
    </location>
</feature>
<dbReference type="GO" id="GO:0000155">
    <property type="term" value="F:phosphorelay sensor kinase activity"/>
    <property type="evidence" value="ECO:0007669"/>
    <property type="project" value="InterPro"/>
</dbReference>
<evidence type="ECO:0000256" key="5">
    <source>
        <dbReference type="ARBA" id="ARBA00022679"/>
    </source>
</evidence>
<evidence type="ECO:0000256" key="13">
    <source>
        <dbReference type="PROSITE-ProRule" id="PRU00169"/>
    </source>
</evidence>
<evidence type="ECO:0000256" key="12">
    <source>
        <dbReference type="ARBA" id="ARBA00023136"/>
    </source>
</evidence>
<dbReference type="InterPro" id="IPR005467">
    <property type="entry name" value="His_kinase_dom"/>
</dbReference>
<feature type="domain" description="Response regulatory" evidence="17">
    <location>
        <begin position="969"/>
        <end position="1125"/>
    </location>
</feature>
<dbReference type="Gene3D" id="3.40.50.2300">
    <property type="match status" value="2"/>
</dbReference>
<keyword evidence="12 15" id="KW-0472">Membrane</keyword>
<keyword evidence="11" id="KW-0902">Two-component regulatory system</keyword>
<feature type="domain" description="Response regulatory" evidence="17">
    <location>
        <begin position="819"/>
        <end position="942"/>
    </location>
</feature>
<evidence type="ECO:0000256" key="4">
    <source>
        <dbReference type="ARBA" id="ARBA00022553"/>
    </source>
</evidence>
<dbReference type="InterPro" id="IPR003661">
    <property type="entry name" value="HisK_dim/P_dom"/>
</dbReference>
<keyword evidence="7" id="KW-0547">Nucleotide-binding</keyword>
<dbReference type="AlphaFoldDB" id="A0A1Y1IFF7"/>
<keyword evidence="6 15" id="KW-0812">Transmembrane</keyword>
<feature type="transmembrane region" description="Helical" evidence="15">
    <location>
        <begin position="47"/>
        <end position="68"/>
    </location>
</feature>
<evidence type="ECO:0000259" key="18">
    <source>
        <dbReference type="PROSITE" id="PS50839"/>
    </source>
</evidence>
<evidence type="ECO:0000256" key="14">
    <source>
        <dbReference type="SAM" id="MobiDB-lite"/>
    </source>
</evidence>
<proteinExistence type="predicted"/>
<dbReference type="OMA" id="TWWKRLL"/>
<feature type="modified residue" description="4-aspartylphosphate" evidence="13">
    <location>
        <position position="872"/>
    </location>
</feature>
<evidence type="ECO:0000256" key="2">
    <source>
        <dbReference type="ARBA" id="ARBA00004370"/>
    </source>
</evidence>
<keyword evidence="4 13" id="KW-0597">Phosphoprotein</keyword>
<dbReference type="SMART" id="SM00387">
    <property type="entry name" value="HATPase_c"/>
    <property type="match status" value="1"/>
</dbReference>
<feature type="modified residue" description="4-aspartylphosphate" evidence="13">
    <location>
        <position position="1021"/>
    </location>
</feature>
<name>A0A1Y1IFF7_KLENI</name>
<dbReference type="InterPro" id="IPR006189">
    <property type="entry name" value="CHASE_dom"/>
</dbReference>
<evidence type="ECO:0000256" key="8">
    <source>
        <dbReference type="ARBA" id="ARBA00022777"/>
    </source>
</evidence>
<comment type="catalytic activity">
    <reaction evidence="1">
        <text>ATP + protein L-histidine = ADP + protein N-phospho-L-histidine.</text>
        <dbReference type="EC" id="2.7.13.3"/>
    </reaction>
</comment>
<keyword evidence="10 15" id="KW-1133">Transmembrane helix</keyword>
<dbReference type="SUPFAM" id="SSF47384">
    <property type="entry name" value="Homodimeric domain of signal transducing histidine kinase"/>
    <property type="match status" value="1"/>
</dbReference>
<dbReference type="Pfam" id="PF00072">
    <property type="entry name" value="Response_reg"/>
    <property type="match status" value="1"/>
</dbReference>
<evidence type="ECO:0000256" key="1">
    <source>
        <dbReference type="ARBA" id="ARBA00000085"/>
    </source>
</evidence>
<keyword evidence="8 19" id="KW-0418">Kinase</keyword>
<dbReference type="InterPro" id="IPR004358">
    <property type="entry name" value="Sig_transdc_His_kin-like_C"/>
</dbReference>
<dbReference type="InterPro" id="IPR042240">
    <property type="entry name" value="CHASE_sf"/>
</dbReference>
<reference evidence="19 20" key="1">
    <citation type="journal article" date="2014" name="Nat. Commun.">
        <title>Klebsormidium flaccidum genome reveals primary factors for plant terrestrial adaptation.</title>
        <authorList>
            <person name="Hori K."/>
            <person name="Maruyama F."/>
            <person name="Fujisawa T."/>
            <person name="Togashi T."/>
            <person name="Yamamoto N."/>
            <person name="Seo M."/>
            <person name="Sato S."/>
            <person name="Yamada T."/>
            <person name="Mori H."/>
            <person name="Tajima N."/>
            <person name="Moriyama T."/>
            <person name="Ikeuchi M."/>
            <person name="Watanabe M."/>
            <person name="Wada H."/>
            <person name="Kobayashi K."/>
            <person name="Saito M."/>
            <person name="Masuda T."/>
            <person name="Sasaki-Sekimoto Y."/>
            <person name="Mashiguchi K."/>
            <person name="Awai K."/>
            <person name="Shimojima M."/>
            <person name="Masuda S."/>
            <person name="Iwai M."/>
            <person name="Nobusawa T."/>
            <person name="Narise T."/>
            <person name="Kondo S."/>
            <person name="Saito H."/>
            <person name="Sato R."/>
            <person name="Murakawa M."/>
            <person name="Ihara Y."/>
            <person name="Oshima-Yamada Y."/>
            <person name="Ohtaka K."/>
            <person name="Satoh M."/>
            <person name="Sonobe K."/>
            <person name="Ishii M."/>
            <person name="Ohtani R."/>
            <person name="Kanamori-Sato M."/>
            <person name="Honoki R."/>
            <person name="Miyazaki D."/>
            <person name="Mochizuki H."/>
            <person name="Umetsu J."/>
            <person name="Higashi K."/>
            <person name="Shibata D."/>
            <person name="Kamiya Y."/>
            <person name="Sato N."/>
            <person name="Nakamura Y."/>
            <person name="Tabata S."/>
            <person name="Ida S."/>
            <person name="Kurokawa K."/>
            <person name="Ohta H."/>
        </authorList>
    </citation>
    <scope>NUCLEOTIDE SEQUENCE [LARGE SCALE GENOMIC DNA]</scope>
    <source>
        <strain evidence="19 20">NIES-2285</strain>
    </source>
</reference>
<feature type="domain" description="Histidine kinase" evidence="16">
    <location>
        <begin position="414"/>
        <end position="794"/>
    </location>
</feature>
<dbReference type="OrthoDB" id="10266508at2759"/>
<dbReference type="PROSITE" id="PS50109">
    <property type="entry name" value="HIS_KIN"/>
    <property type="match status" value="1"/>
</dbReference>
<evidence type="ECO:0000256" key="6">
    <source>
        <dbReference type="ARBA" id="ARBA00022692"/>
    </source>
</evidence>
<dbReference type="SUPFAM" id="SSF52172">
    <property type="entry name" value="CheY-like"/>
    <property type="match status" value="2"/>
</dbReference>
<dbReference type="InterPro" id="IPR036097">
    <property type="entry name" value="HisK_dim/P_sf"/>
</dbReference>
<dbReference type="PANTHER" id="PTHR45339">
    <property type="entry name" value="HYBRID SIGNAL TRANSDUCTION HISTIDINE KINASE J"/>
    <property type="match status" value="1"/>
</dbReference>
<dbReference type="SMART" id="SM01079">
    <property type="entry name" value="CHASE"/>
    <property type="match status" value="1"/>
</dbReference>
<evidence type="ECO:0000313" key="19">
    <source>
        <dbReference type="EMBL" id="GAQ89614.1"/>
    </source>
</evidence>
<feature type="transmembrane region" description="Helical" evidence="15">
    <location>
        <begin position="353"/>
        <end position="374"/>
    </location>
</feature>
<comment type="subcellular location">
    <subcellularLocation>
        <location evidence="2">Membrane</location>
    </subcellularLocation>
</comment>
<evidence type="ECO:0000313" key="20">
    <source>
        <dbReference type="Proteomes" id="UP000054558"/>
    </source>
</evidence>
<evidence type="ECO:0000256" key="15">
    <source>
        <dbReference type="SAM" id="Phobius"/>
    </source>
</evidence>
<dbReference type="SMART" id="SM00388">
    <property type="entry name" value="HisKA"/>
    <property type="match status" value="1"/>
</dbReference>
<gene>
    <name evidence="19" type="ORF">KFL_005420050</name>
</gene>
<keyword evidence="20" id="KW-1185">Reference proteome</keyword>
<dbReference type="STRING" id="105231.A0A1Y1IFF7"/>
<dbReference type="Pfam" id="PF00512">
    <property type="entry name" value="HisKA"/>
    <property type="match status" value="1"/>
</dbReference>
<evidence type="ECO:0000259" key="16">
    <source>
        <dbReference type="PROSITE" id="PS50109"/>
    </source>
</evidence>
<keyword evidence="5" id="KW-0808">Transferase</keyword>
<dbReference type="InterPro" id="IPR003594">
    <property type="entry name" value="HATPase_dom"/>
</dbReference>
<dbReference type="InterPro" id="IPR001789">
    <property type="entry name" value="Sig_transdc_resp-reg_receiver"/>
</dbReference>
<feature type="compositionally biased region" description="Basic and acidic residues" evidence="14">
    <location>
        <begin position="597"/>
        <end position="609"/>
    </location>
</feature>
<organism evidence="19 20">
    <name type="scientific">Klebsormidium nitens</name>
    <name type="common">Green alga</name>
    <name type="synonym">Ulothrix nitens</name>
    <dbReference type="NCBI Taxonomy" id="105231"/>
    <lineage>
        <taxon>Eukaryota</taxon>
        <taxon>Viridiplantae</taxon>
        <taxon>Streptophyta</taxon>
        <taxon>Klebsormidiophyceae</taxon>
        <taxon>Klebsormidiales</taxon>
        <taxon>Klebsormidiaceae</taxon>
        <taxon>Klebsormidium</taxon>
    </lineage>
</organism>
<dbReference type="InterPro" id="IPR011006">
    <property type="entry name" value="CheY-like_superfamily"/>
</dbReference>
<dbReference type="Proteomes" id="UP000054558">
    <property type="component" value="Unassembled WGS sequence"/>
</dbReference>
<dbReference type="PROSITE" id="PS50839">
    <property type="entry name" value="CHASE"/>
    <property type="match status" value="1"/>
</dbReference>
<dbReference type="Pfam" id="PF03924">
    <property type="entry name" value="CHASE"/>
    <property type="match status" value="1"/>
</dbReference>
<dbReference type="CDD" id="cd00082">
    <property type="entry name" value="HisKA"/>
    <property type="match status" value="1"/>
</dbReference>
<keyword evidence="9" id="KW-0067">ATP-binding</keyword>
<dbReference type="PANTHER" id="PTHR45339:SF6">
    <property type="entry name" value="SENSORY HISTIDINE PROTEIN KINASE"/>
    <property type="match status" value="1"/>
</dbReference>
<dbReference type="EC" id="2.7.13.3" evidence="3"/>
<dbReference type="CDD" id="cd17546">
    <property type="entry name" value="REC_hyHK_CKI1_RcsC-like"/>
    <property type="match status" value="1"/>
</dbReference>
<dbReference type="Gene3D" id="1.10.287.130">
    <property type="match status" value="1"/>
</dbReference>
<evidence type="ECO:0000256" key="3">
    <source>
        <dbReference type="ARBA" id="ARBA00012438"/>
    </source>
</evidence>
<accession>A0A1Y1IFF7</accession>
<evidence type="ECO:0000256" key="7">
    <source>
        <dbReference type="ARBA" id="ARBA00022741"/>
    </source>
</evidence>
<dbReference type="Gene3D" id="3.30.565.10">
    <property type="entry name" value="Histidine kinase-like ATPase, C-terminal domain"/>
    <property type="match status" value="2"/>
</dbReference>
<dbReference type="Gene3D" id="3.30.450.350">
    <property type="entry name" value="CHASE domain"/>
    <property type="match status" value="1"/>
</dbReference>
<dbReference type="GO" id="GO:0005524">
    <property type="term" value="F:ATP binding"/>
    <property type="evidence" value="ECO:0007669"/>
    <property type="project" value="UniProtKB-KW"/>
</dbReference>
<feature type="compositionally biased region" description="Acidic residues" evidence="14">
    <location>
        <begin position="654"/>
        <end position="663"/>
    </location>
</feature>
<evidence type="ECO:0000259" key="17">
    <source>
        <dbReference type="PROSITE" id="PS50110"/>
    </source>
</evidence>
<dbReference type="InterPro" id="IPR036890">
    <property type="entry name" value="HATPase_C_sf"/>
</dbReference>
<feature type="domain" description="CHASE" evidence="18">
    <location>
        <begin position="111"/>
        <end position="301"/>
    </location>
</feature>
<evidence type="ECO:0000256" key="9">
    <source>
        <dbReference type="ARBA" id="ARBA00022840"/>
    </source>
</evidence>
<dbReference type="PROSITE" id="PS50110">
    <property type="entry name" value="RESPONSE_REGULATORY"/>
    <property type="match status" value="2"/>
</dbReference>
<dbReference type="EMBL" id="DF237491">
    <property type="protein sequence ID" value="GAQ89614.1"/>
    <property type="molecule type" value="Genomic_DNA"/>
</dbReference>